<reference evidence="11 12" key="1">
    <citation type="journal article" date="2014" name="Genome Biol. Evol.">
        <title>The genome of the myxosporean Thelohanellus kitauei shows adaptations to nutrient acquisition within its fish host.</title>
        <authorList>
            <person name="Yang Y."/>
            <person name="Xiong J."/>
            <person name="Zhou Z."/>
            <person name="Huo F."/>
            <person name="Miao W."/>
            <person name="Ran C."/>
            <person name="Liu Y."/>
            <person name="Zhang J."/>
            <person name="Feng J."/>
            <person name="Wang M."/>
            <person name="Wang M."/>
            <person name="Wang L."/>
            <person name="Yao B."/>
        </authorList>
    </citation>
    <scope>NUCLEOTIDE SEQUENCE [LARGE SCALE GENOMIC DNA]</scope>
    <source>
        <strain evidence="11">Wuqing</strain>
    </source>
</reference>
<evidence type="ECO:0000256" key="9">
    <source>
        <dbReference type="SAM" id="MobiDB-lite"/>
    </source>
</evidence>
<dbReference type="InterPro" id="IPR039853">
    <property type="entry name" value="Pinin"/>
</dbReference>
<evidence type="ECO:0000259" key="10">
    <source>
        <dbReference type="Pfam" id="PF04696"/>
    </source>
</evidence>
<evidence type="ECO:0000256" key="8">
    <source>
        <dbReference type="SAM" id="Coils"/>
    </source>
</evidence>
<keyword evidence="8" id="KW-0175">Coiled coil</keyword>
<keyword evidence="3" id="KW-0507">mRNA processing</keyword>
<keyword evidence="4" id="KW-0805">Transcription regulation</keyword>
<sequence length="253" mass="29761">MYRRRLARERLPEIDKNITLNEPKHHAPIQPPIEEIAVPVASQVVPLVDADLPPPEVKQLDEETCKRSKRMFGHLLGTLKKFKVENETTKDLSIKRQEIEKKHQEREIKEHEEALRQKRELILSRVEKQRTLRELRKQIWIKELEEKSVEYFDHLNNYILLSRDMPIFYAPATHNEATLRRLENTKDIILKRKEEYVKLIPEFPMLNDQQKESINGNELNREKSSSESSSNDEEDIDTNAVAESVEHLSVSAT</sequence>
<keyword evidence="12" id="KW-1185">Reference proteome</keyword>
<keyword evidence="5" id="KW-0804">Transcription</keyword>
<feature type="coiled-coil region" evidence="8">
    <location>
        <begin position="94"/>
        <end position="138"/>
    </location>
</feature>
<keyword evidence="7" id="KW-0539">Nucleus</keyword>
<evidence type="ECO:0000256" key="3">
    <source>
        <dbReference type="ARBA" id="ARBA00022664"/>
    </source>
</evidence>
<dbReference type="Proteomes" id="UP000031668">
    <property type="component" value="Unassembled WGS sequence"/>
</dbReference>
<dbReference type="GO" id="GO:0008380">
    <property type="term" value="P:RNA splicing"/>
    <property type="evidence" value="ECO:0007669"/>
    <property type="project" value="UniProtKB-KW"/>
</dbReference>
<evidence type="ECO:0000313" key="11">
    <source>
        <dbReference type="EMBL" id="KII64243.1"/>
    </source>
</evidence>
<evidence type="ECO:0000256" key="4">
    <source>
        <dbReference type="ARBA" id="ARBA00023015"/>
    </source>
</evidence>
<dbReference type="AlphaFoldDB" id="A0A0C2J550"/>
<dbReference type="OrthoDB" id="330772at2759"/>
<feature type="domain" description="Pinin/SDK/MemA protein" evidence="10">
    <location>
        <begin position="62"/>
        <end position="186"/>
    </location>
</feature>
<evidence type="ECO:0000313" key="12">
    <source>
        <dbReference type="Proteomes" id="UP000031668"/>
    </source>
</evidence>
<organism evidence="11 12">
    <name type="scientific">Thelohanellus kitauei</name>
    <name type="common">Myxosporean</name>
    <dbReference type="NCBI Taxonomy" id="669202"/>
    <lineage>
        <taxon>Eukaryota</taxon>
        <taxon>Metazoa</taxon>
        <taxon>Cnidaria</taxon>
        <taxon>Myxozoa</taxon>
        <taxon>Myxosporea</taxon>
        <taxon>Bivalvulida</taxon>
        <taxon>Platysporina</taxon>
        <taxon>Myxobolidae</taxon>
        <taxon>Thelohanellus</taxon>
    </lineage>
</organism>
<dbReference type="OMA" id="DIANCCA"/>
<dbReference type="GO" id="GO:0071013">
    <property type="term" value="C:catalytic step 2 spliceosome"/>
    <property type="evidence" value="ECO:0007669"/>
    <property type="project" value="TreeGrafter"/>
</dbReference>
<gene>
    <name evidence="11" type="ORF">RF11_02600</name>
</gene>
<proteinExistence type="inferred from homology"/>
<evidence type="ECO:0000256" key="7">
    <source>
        <dbReference type="ARBA" id="ARBA00023242"/>
    </source>
</evidence>
<dbReference type="PANTHER" id="PTHR12707:SF0">
    <property type="entry name" value="PININ"/>
    <property type="match status" value="1"/>
</dbReference>
<evidence type="ECO:0000256" key="2">
    <source>
        <dbReference type="ARBA" id="ARBA00010386"/>
    </source>
</evidence>
<comment type="subcellular location">
    <subcellularLocation>
        <location evidence="1">Nucleus</location>
    </subcellularLocation>
</comment>
<accession>A0A0C2J550</accession>
<evidence type="ECO:0000256" key="5">
    <source>
        <dbReference type="ARBA" id="ARBA00023163"/>
    </source>
</evidence>
<dbReference type="GO" id="GO:0006397">
    <property type="term" value="P:mRNA processing"/>
    <property type="evidence" value="ECO:0007669"/>
    <property type="project" value="UniProtKB-KW"/>
</dbReference>
<evidence type="ECO:0000256" key="1">
    <source>
        <dbReference type="ARBA" id="ARBA00004123"/>
    </source>
</evidence>
<feature type="region of interest" description="Disordered" evidence="9">
    <location>
        <begin position="209"/>
        <end position="253"/>
    </location>
</feature>
<dbReference type="EMBL" id="JWZT01004360">
    <property type="protein sequence ID" value="KII64243.1"/>
    <property type="molecule type" value="Genomic_DNA"/>
</dbReference>
<comment type="caution">
    <text evidence="11">The sequence shown here is derived from an EMBL/GenBank/DDBJ whole genome shotgun (WGS) entry which is preliminary data.</text>
</comment>
<name>A0A0C2J550_THEKT</name>
<evidence type="ECO:0000256" key="6">
    <source>
        <dbReference type="ARBA" id="ARBA00023187"/>
    </source>
</evidence>
<comment type="similarity">
    <text evidence="2">Belongs to the pinin family.</text>
</comment>
<dbReference type="PANTHER" id="PTHR12707">
    <property type="entry name" value="PINN"/>
    <property type="match status" value="1"/>
</dbReference>
<keyword evidence="6" id="KW-0508">mRNA splicing</keyword>
<dbReference type="InterPro" id="IPR006786">
    <property type="entry name" value="Pinin_SDK_MemA"/>
</dbReference>
<protein>
    <submittedName>
        <fullName evidence="11">Pinin</fullName>
    </submittedName>
</protein>
<dbReference type="Pfam" id="PF04696">
    <property type="entry name" value="Pinin_SDK_memA"/>
    <property type="match status" value="1"/>
</dbReference>